<evidence type="ECO:0000313" key="3">
    <source>
        <dbReference type="EMBL" id="KGQ70367.1"/>
    </source>
</evidence>
<feature type="domain" description="DUF302" evidence="2">
    <location>
        <begin position="58"/>
        <end position="118"/>
    </location>
</feature>
<dbReference type="Gene3D" id="3.30.310.70">
    <property type="entry name" value="TT1751-like domain"/>
    <property type="match status" value="1"/>
</dbReference>
<organism evidence="3 4">
    <name type="scientific">Chelonobacter oris</name>
    <dbReference type="NCBI Taxonomy" id="505317"/>
    <lineage>
        <taxon>Bacteria</taxon>
        <taxon>Pseudomonadati</taxon>
        <taxon>Pseudomonadota</taxon>
        <taxon>Gammaproteobacteria</taxon>
        <taxon>Pasteurellales</taxon>
        <taxon>Pasteurellaceae</taxon>
        <taxon>Chelonobacter</taxon>
    </lineage>
</organism>
<feature type="chain" id="PRO_5001997790" description="DUF302 domain-containing protein" evidence="1">
    <location>
        <begin position="21"/>
        <end position="149"/>
    </location>
</feature>
<keyword evidence="4" id="KW-1185">Reference proteome</keyword>
<reference evidence="3 4" key="1">
    <citation type="submission" date="2014-11" db="EMBL/GenBank/DDBJ databases">
        <title>Draft genome sequence of Chelonobacter oris 1662T, associated with respiratory disease in Hermann's Tortoises.</title>
        <authorList>
            <person name="Kudirkiene E."/>
            <person name="Hansen M.J."/>
            <person name="Bojesen A.M."/>
        </authorList>
    </citation>
    <scope>NUCLEOTIDE SEQUENCE [LARGE SCALE GENOMIC DNA]</scope>
    <source>
        <strain evidence="3 4">1662</strain>
    </source>
</reference>
<evidence type="ECO:0000259" key="2">
    <source>
        <dbReference type="Pfam" id="PF03625"/>
    </source>
</evidence>
<dbReference type="SUPFAM" id="SSF103247">
    <property type="entry name" value="TT1751-like"/>
    <property type="match status" value="1"/>
</dbReference>
<comment type="caution">
    <text evidence="3">The sequence shown here is derived from an EMBL/GenBank/DDBJ whole genome shotgun (WGS) entry which is preliminary data.</text>
</comment>
<name>A0A0A3ARH1_9PAST</name>
<dbReference type="AlphaFoldDB" id="A0A0A3ARH1"/>
<dbReference type="Pfam" id="PF03625">
    <property type="entry name" value="DUF302"/>
    <property type="match status" value="1"/>
</dbReference>
<dbReference type="Proteomes" id="UP000030380">
    <property type="component" value="Unassembled WGS sequence"/>
</dbReference>
<protein>
    <recommendedName>
        <fullName evidence="2">DUF302 domain-containing protein</fullName>
    </recommendedName>
</protein>
<dbReference type="PANTHER" id="PTHR38342:SF2">
    <property type="entry name" value="INNER MEMBRANE OR EXPORTED"/>
    <property type="match status" value="1"/>
</dbReference>
<proteinExistence type="predicted"/>
<evidence type="ECO:0000256" key="1">
    <source>
        <dbReference type="SAM" id="SignalP"/>
    </source>
</evidence>
<gene>
    <name evidence="3" type="ORF">OA57_05790</name>
</gene>
<sequence length="149" mass="15954">MTFRKTLGLLAAMLPALSQAELADNGLLTVTSRYDAPETVQRIEQAVTDKGMTVFGIIDHQKAAQENELTMPAATVILFGNPKAGTPIMLASPTMALDLPLKALIWEDQQGTVFVSLNKAAFLGQRHGVAQDIVRKLAGAETLIPNAVK</sequence>
<dbReference type="InterPro" id="IPR035923">
    <property type="entry name" value="TT1751-like_sf"/>
</dbReference>
<dbReference type="PANTHER" id="PTHR38342">
    <property type="entry name" value="SLR5037 PROTEIN"/>
    <property type="match status" value="1"/>
</dbReference>
<dbReference type="CDD" id="cd14797">
    <property type="entry name" value="DUF302"/>
    <property type="match status" value="1"/>
</dbReference>
<accession>A0A0A3ARH1</accession>
<feature type="signal peptide" evidence="1">
    <location>
        <begin position="1"/>
        <end position="20"/>
    </location>
</feature>
<keyword evidence="1" id="KW-0732">Signal</keyword>
<evidence type="ECO:0000313" key="4">
    <source>
        <dbReference type="Proteomes" id="UP000030380"/>
    </source>
</evidence>
<dbReference type="RefSeq" id="WP_034614774.1">
    <property type="nucleotide sequence ID" value="NZ_JSUM01000010.1"/>
</dbReference>
<dbReference type="EMBL" id="JSUM01000010">
    <property type="protein sequence ID" value="KGQ70367.1"/>
    <property type="molecule type" value="Genomic_DNA"/>
</dbReference>
<dbReference type="InterPro" id="IPR005180">
    <property type="entry name" value="DUF302"/>
</dbReference>